<dbReference type="GeneTree" id="ENSGT00940000175537"/>
<organism evidence="1 2">
    <name type="scientific">Laticauda laticaudata</name>
    <name type="common">Blue-ringed sea krait</name>
    <name type="synonym">Blue-lipped sea krait</name>
    <dbReference type="NCBI Taxonomy" id="8630"/>
    <lineage>
        <taxon>Eukaryota</taxon>
        <taxon>Metazoa</taxon>
        <taxon>Chordata</taxon>
        <taxon>Craniata</taxon>
        <taxon>Vertebrata</taxon>
        <taxon>Euteleostomi</taxon>
        <taxon>Lepidosauria</taxon>
        <taxon>Squamata</taxon>
        <taxon>Bifurcata</taxon>
        <taxon>Unidentata</taxon>
        <taxon>Episquamata</taxon>
        <taxon>Toxicofera</taxon>
        <taxon>Serpentes</taxon>
        <taxon>Colubroidea</taxon>
        <taxon>Elapidae</taxon>
        <taxon>Laticaudinae</taxon>
        <taxon>Laticauda</taxon>
    </lineage>
</organism>
<proteinExistence type="predicted"/>
<sequence>MLQDHVSPVFISMQFATMARKALKLASFISGVGATAALYMHSNKHLDPNDFGVVRIGRAVATTAVITFDYLTSLRNFPRGTEEYDYVKSQVKNQ</sequence>
<accession>A0A8C5SHR1</accession>
<name>A0A8C5SHR1_LATLA</name>
<reference evidence="1" key="1">
    <citation type="submission" date="2025-08" db="UniProtKB">
        <authorList>
            <consortium name="Ensembl"/>
        </authorList>
    </citation>
    <scope>IDENTIFICATION</scope>
</reference>
<dbReference type="Ensembl" id="ENSLLTT00000019284.1">
    <property type="protein sequence ID" value="ENSLLTP00000018594.1"/>
    <property type="gene ID" value="ENSLLTG00000014057.1"/>
</dbReference>
<keyword evidence="2" id="KW-1185">Reference proteome</keyword>
<evidence type="ECO:0000313" key="2">
    <source>
        <dbReference type="Proteomes" id="UP000694406"/>
    </source>
</evidence>
<dbReference type="Proteomes" id="UP000694406">
    <property type="component" value="Unplaced"/>
</dbReference>
<dbReference type="AlphaFoldDB" id="A0A8C5SHR1"/>
<evidence type="ECO:0000313" key="1">
    <source>
        <dbReference type="Ensembl" id="ENSLLTP00000018594.1"/>
    </source>
</evidence>
<reference evidence="1" key="2">
    <citation type="submission" date="2025-09" db="UniProtKB">
        <authorList>
            <consortium name="Ensembl"/>
        </authorList>
    </citation>
    <scope>IDENTIFICATION</scope>
</reference>
<protein>
    <submittedName>
        <fullName evidence="1">Uncharacterized protein</fullName>
    </submittedName>
</protein>